<evidence type="ECO:0000313" key="1">
    <source>
        <dbReference type="EMBL" id="QSR27254.1"/>
    </source>
</evidence>
<dbReference type="EMBL" id="CP022295">
    <property type="protein sequence ID" value="QSR27254.1"/>
    <property type="molecule type" value="Genomic_DNA"/>
</dbReference>
<evidence type="ECO:0008006" key="3">
    <source>
        <dbReference type="Google" id="ProtNLM"/>
    </source>
</evidence>
<keyword evidence="2" id="KW-1185">Reference proteome</keyword>
<evidence type="ECO:0000313" key="2">
    <source>
        <dbReference type="Proteomes" id="UP000662818"/>
    </source>
</evidence>
<accession>A0ABX7PMP6</accession>
<protein>
    <recommendedName>
        <fullName evidence="3">RiboL-PSP-HEPN domain-containing protein</fullName>
    </recommendedName>
</protein>
<organism evidence="1 2">
    <name type="scientific">Nocardioides aromaticivorans</name>
    <dbReference type="NCBI Taxonomy" id="200618"/>
    <lineage>
        <taxon>Bacteria</taxon>
        <taxon>Bacillati</taxon>
        <taxon>Actinomycetota</taxon>
        <taxon>Actinomycetes</taxon>
        <taxon>Propionibacteriales</taxon>
        <taxon>Nocardioidaceae</taxon>
        <taxon>Nocardioides</taxon>
    </lineage>
</organism>
<sequence>MSQDLMNDLASEFWITSGVMTFTQVAMRAFADSLPPAASTANPDPTLFIGDADPNDPAALVDASWPMSRIRGAADMDGWLQQWLSDAWLTMLFARWEAHYRPAFAAANGVEVDRVVSDVIGDIRHLRNDVVHHGGVASARNAGKCIIMTKFSEGTRIQLQPEDVRTLRSALKVSIKPDDTAR</sequence>
<proteinExistence type="predicted"/>
<dbReference type="Proteomes" id="UP000662818">
    <property type="component" value="Chromosome"/>
</dbReference>
<name>A0ABX7PMP6_9ACTN</name>
<reference evidence="1 2" key="1">
    <citation type="submission" date="2017-06" db="EMBL/GenBank/DDBJ databases">
        <title>Complete Genome Sequence of the Soil Carbazole-Degrading Bacterium Nocardioides aromaticivorans IC177.</title>
        <authorList>
            <person name="Vejarano F."/>
            <person name="Suzuki-Minakuchi C."/>
            <person name="Ohtsubo Y."/>
            <person name="Tsuda M."/>
            <person name="Okada K."/>
            <person name="Nojiri H."/>
        </authorList>
    </citation>
    <scope>NUCLEOTIDE SEQUENCE [LARGE SCALE GENOMIC DNA]</scope>
    <source>
        <strain evidence="1 2">IC177</strain>
    </source>
</reference>
<gene>
    <name evidence="1" type="ORF">CFH99_16660</name>
</gene>